<sequence>MNRLKGLIVTFLWYLVLSSVNFQLSECAKKSSASPPPSQPSNHVEPVIEEVNAKQLERILQDKDYVAVFWCK</sequence>
<organism evidence="2">
    <name type="scientific">Culicoides sonorensis</name>
    <name type="common">Biting midge</name>
    <dbReference type="NCBI Taxonomy" id="179676"/>
    <lineage>
        <taxon>Eukaryota</taxon>
        <taxon>Metazoa</taxon>
        <taxon>Ecdysozoa</taxon>
        <taxon>Arthropoda</taxon>
        <taxon>Hexapoda</taxon>
        <taxon>Insecta</taxon>
        <taxon>Pterygota</taxon>
        <taxon>Neoptera</taxon>
        <taxon>Endopterygota</taxon>
        <taxon>Diptera</taxon>
        <taxon>Nematocera</taxon>
        <taxon>Chironomoidea</taxon>
        <taxon>Ceratopogonidae</taxon>
        <taxon>Ceratopogoninae</taxon>
        <taxon>Culicoides</taxon>
        <taxon>Monoculicoides</taxon>
    </lineage>
</organism>
<dbReference type="OMA" id="CAKKSSA"/>
<proteinExistence type="predicted"/>
<feature type="signal peptide" evidence="1">
    <location>
        <begin position="1"/>
        <end position="18"/>
    </location>
</feature>
<gene>
    <name evidence="2" type="primary">CSON004829</name>
</gene>
<dbReference type="EMBL" id="UFQS01001985">
    <property type="protein sequence ID" value="SSX12867.1"/>
    <property type="molecule type" value="Genomic_DNA"/>
</dbReference>
<accession>A0A336L844</accession>
<evidence type="ECO:0000256" key="1">
    <source>
        <dbReference type="SAM" id="SignalP"/>
    </source>
</evidence>
<reference evidence="2" key="1">
    <citation type="submission" date="2018-04" db="EMBL/GenBank/DDBJ databases">
        <authorList>
            <person name="Go L.Y."/>
            <person name="Mitchell J.A."/>
        </authorList>
    </citation>
    <scope>NUCLEOTIDE SEQUENCE</scope>
    <source>
        <tissue evidence="2">Whole organism</tissue>
    </source>
</reference>
<dbReference type="AlphaFoldDB" id="A0A336L844"/>
<keyword evidence="1" id="KW-0732">Signal</keyword>
<dbReference type="EMBL" id="UFQT01001985">
    <property type="protein sequence ID" value="SSX32309.1"/>
    <property type="molecule type" value="Genomic_DNA"/>
</dbReference>
<evidence type="ECO:0000313" key="2">
    <source>
        <dbReference type="EMBL" id="SSX12867.1"/>
    </source>
</evidence>
<protein>
    <submittedName>
        <fullName evidence="2">CSON004829 protein</fullName>
    </submittedName>
</protein>
<reference evidence="3" key="2">
    <citation type="submission" date="2018-07" db="EMBL/GenBank/DDBJ databases">
        <authorList>
            <person name="Quirk P.G."/>
            <person name="Krulwich T.A."/>
        </authorList>
    </citation>
    <scope>NUCLEOTIDE SEQUENCE</scope>
</reference>
<feature type="chain" id="PRO_5036062169" evidence="1">
    <location>
        <begin position="19"/>
        <end position="72"/>
    </location>
</feature>
<evidence type="ECO:0000313" key="3">
    <source>
        <dbReference type="EMBL" id="SSX32309.1"/>
    </source>
</evidence>
<name>A0A336L844_CULSO</name>
<dbReference type="VEuPathDB" id="VectorBase:CSON004829"/>